<accession>A0ABP9TPI6</accession>
<feature type="transmembrane region" description="Helical" evidence="11">
    <location>
        <begin position="435"/>
        <end position="455"/>
    </location>
</feature>
<dbReference type="PROSITE" id="PS50011">
    <property type="entry name" value="PROTEIN_KINASE_DOM"/>
    <property type="match status" value="1"/>
</dbReference>
<feature type="region of interest" description="Disordered" evidence="10">
    <location>
        <begin position="324"/>
        <end position="355"/>
    </location>
</feature>
<protein>
    <recommendedName>
        <fullName evidence="1">non-specific serine/threonine protein kinase</fullName>
        <ecNumber evidence="1">2.7.11.1</ecNumber>
    </recommendedName>
</protein>
<dbReference type="PROSITE" id="PS51178">
    <property type="entry name" value="PASTA"/>
    <property type="match status" value="3"/>
</dbReference>
<dbReference type="InterPro" id="IPR005543">
    <property type="entry name" value="PASTA_dom"/>
</dbReference>
<evidence type="ECO:0000256" key="8">
    <source>
        <dbReference type="ARBA" id="ARBA00047899"/>
    </source>
</evidence>
<dbReference type="PANTHER" id="PTHR43289:SF6">
    <property type="entry name" value="SERINE_THREONINE-PROTEIN KINASE NEKL-3"/>
    <property type="match status" value="1"/>
</dbReference>
<evidence type="ECO:0000256" key="5">
    <source>
        <dbReference type="ARBA" id="ARBA00022741"/>
    </source>
</evidence>
<feature type="domain" description="PASTA" evidence="13">
    <location>
        <begin position="661"/>
        <end position="723"/>
    </location>
</feature>
<feature type="domain" description="PASTA" evidence="13">
    <location>
        <begin position="526"/>
        <end position="593"/>
    </location>
</feature>
<feature type="compositionally biased region" description="Polar residues" evidence="10">
    <location>
        <begin position="344"/>
        <end position="353"/>
    </location>
</feature>
<dbReference type="SMART" id="SM00740">
    <property type="entry name" value="PASTA"/>
    <property type="match status" value="4"/>
</dbReference>
<dbReference type="Gene3D" id="3.30.200.20">
    <property type="entry name" value="Phosphorylase Kinase, domain 1"/>
    <property type="match status" value="1"/>
</dbReference>
<reference evidence="15" key="1">
    <citation type="journal article" date="2019" name="Int. J. Syst. Evol. Microbiol.">
        <title>The Global Catalogue of Microorganisms (GCM) 10K type strain sequencing project: providing services to taxonomists for standard genome sequencing and annotation.</title>
        <authorList>
            <consortium name="The Broad Institute Genomics Platform"/>
            <consortium name="The Broad Institute Genome Sequencing Center for Infectious Disease"/>
            <person name="Wu L."/>
            <person name="Ma J."/>
        </authorList>
    </citation>
    <scope>NUCLEOTIDE SEQUENCE [LARGE SCALE GENOMIC DNA]</scope>
    <source>
        <strain evidence="15">JCM 18952</strain>
    </source>
</reference>
<dbReference type="Gene3D" id="3.30.10.20">
    <property type="match status" value="4"/>
</dbReference>
<dbReference type="InterPro" id="IPR000719">
    <property type="entry name" value="Prot_kinase_dom"/>
</dbReference>
<keyword evidence="4" id="KW-0677">Repeat</keyword>
<dbReference type="EC" id="2.7.11.1" evidence="1"/>
<dbReference type="InterPro" id="IPR008271">
    <property type="entry name" value="Ser/Thr_kinase_AS"/>
</dbReference>
<evidence type="ECO:0000256" key="1">
    <source>
        <dbReference type="ARBA" id="ARBA00012513"/>
    </source>
</evidence>
<dbReference type="CDD" id="cd14014">
    <property type="entry name" value="STKc_PknB_like"/>
    <property type="match status" value="1"/>
</dbReference>
<evidence type="ECO:0000256" key="11">
    <source>
        <dbReference type="SAM" id="Phobius"/>
    </source>
</evidence>
<keyword evidence="11" id="KW-0812">Transmembrane</keyword>
<feature type="domain" description="Protein kinase" evidence="12">
    <location>
        <begin position="18"/>
        <end position="279"/>
    </location>
</feature>
<comment type="caution">
    <text evidence="14">The sequence shown here is derived from an EMBL/GenBank/DDBJ whole genome shotgun (WGS) entry which is preliminary data.</text>
</comment>
<dbReference type="Pfam" id="PF00069">
    <property type="entry name" value="Pkinase"/>
    <property type="match status" value="1"/>
</dbReference>
<evidence type="ECO:0000256" key="4">
    <source>
        <dbReference type="ARBA" id="ARBA00022737"/>
    </source>
</evidence>
<keyword evidence="6" id="KW-0418">Kinase</keyword>
<evidence type="ECO:0000256" key="9">
    <source>
        <dbReference type="ARBA" id="ARBA00048679"/>
    </source>
</evidence>
<evidence type="ECO:0000313" key="15">
    <source>
        <dbReference type="Proteomes" id="UP001501257"/>
    </source>
</evidence>
<keyword evidence="11" id="KW-0472">Membrane</keyword>
<dbReference type="Gene3D" id="1.10.510.10">
    <property type="entry name" value="Transferase(Phosphotransferase) domain 1"/>
    <property type="match status" value="1"/>
</dbReference>
<evidence type="ECO:0000259" key="12">
    <source>
        <dbReference type="PROSITE" id="PS50011"/>
    </source>
</evidence>
<evidence type="ECO:0000256" key="10">
    <source>
        <dbReference type="SAM" id="MobiDB-lite"/>
    </source>
</evidence>
<gene>
    <name evidence="14" type="ORF">GCM10025778_18630</name>
</gene>
<dbReference type="Proteomes" id="UP001501257">
    <property type="component" value="Unassembled WGS sequence"/>
</dbReference>
<proteinExistence type="predicted"/>
<comment type="catalytic activity">
    <reaction evidence="9">
        <text>L-seryl-[protein] + ATP = O-phospho-L-seryl-[protein] + ADP + H(+)</text>
        <dbReference type="Rhea" id="RHEA:17989"/>
        <dbReference type="Rhea" id="RHEA-COMP:9863"/>
        <dbReference type="Rhea" id="RHEA-COMP:11604"/>
        <dbReference type="ChEBI" id="CHEBI:15378"/>
        <dbReference type="ChEBI" id="CHEBI:29999"/>
        <dbReference type="ChEBI" id="CHEBI:30616"/>
        <dbReference type="ChEBI" id="CHEBI:83421"/>
        <dbReference type="ChEBI" id="CHEBI:456216"/>
        <dbReference type="EC" id="2.7.11.1"/>
    </reaction>
</comment>
<keyword evidence="15" id="KW-1185">Reference proteome</keyword>
<evidence type="ECO:0000256" key="7">
    <source>
        <dbReference type="ARBA" id="ARBA00022840"/>
    </source>
</evidence>
<organism evidence="14 15">
    <name type="scientific">Paeniglutamicibacter antarcticus</name>
    <dbReference type="NCBI Taxonomy" id="494023"/>
    <lineage>
        <taxon>Bacteria</taxon>
        <taxon>Bacillati</taxon>
        <taxon>Actinomycetota</taxon>
        <taxon>Actinomycetes</taxon>
        <taxon>Micrococcales</taxon>
        <taxon>Micrococcaceae</taxon>
        <taxon>Paeniglutamicibacter</taxon>
    </lineage>
</organism>
<keyword evidence="3" id="KW-0808">Transferase</keyword>
<sequence length="723" mass="76833">MTAPHIDPRIGTTLDDRYRLDARIADGGMATVYRGIDVRLHRTVAVKVLHSHLSSDPGVLERFASEAIIASGLTHDNIVGILDHHASGSTAYMVMEYVRGLNLRESLAARGRYTPRQALVVLQAICTGLSIAHDEGIVHRDMKPANVLISDEGSIKVADFGLARASTAHTNATNFFGTAAYISPELAKGEPSDERSDIYAVGIIAYELLTGHQPFSSESVYGLAFKHINDEVPAPSELVPGLSSELDELVAYCTNKDPEDRPQNAAFLLSDLKQIHASLTAEQLDLDSETLGGVKDLIPTAVSPHTTVHDRLALAQEYRDSMAAGRDDGGEATMALPGYEAPDSDSQGSNEDATTALGVPGQHTTLFAGPEHTQVFDGARMPGPQTDPGVAAEMQRPISARQAKRSAKAAEVAWRKDAQIPTHQLTPRIPTQRKWLIGIVLVVVAGVVAAVSLFFGMGPGAPFDIPTLTKVSASEAVQQLDEAGVHAATQDVYDEKIERGLVVGSEPVAGETIRRFQGLELFVSMGPELFTVPNLSGRKQSDAEADLKSAQLAVGNIKQKYSEEVARGTVLTQDPVAGEELRRGAKIALTISRGPAPVDVPEVLGKTPKEAEAILKAAGLNGKSAGEEYSTSVASGKVMSQKPSSGQLERGSTVEYVVSRGPKMIEVPDLQGKQISEAKATLEGLGFDVKVEEFLGGFFGTVRSQSPSGGTAPEGSVIRLVVV</sequence>
<evidence type="ECO:0000256" key="2">
    <source>
        <dbReference type="ARBA" id="ARBA00022527"/>
    </source>
</evidence>
<keyword evidence="2" id="KW-0723">Serine/threonine-protein kinase</keyword>
<dbReference type="PANTHER" id="PTHR43289">
    <property type="entry name" value="MITOGEN-ACTIVATED PROTEIN KINASE KINASE KINASE 20-RELATED"/>
    <property type="match status" value="1"/>
</dbReference>
<dbReference type="InterPro" id="IPR011009">
    <property type="entry name" value="Kinase-like_dom_sf"/>
</dbReference>
<dbReference type="Pfam" id="PF03793">
    <property type="entry name" value="PASTA"/>
    <property type="match status" value="3"/>
</dbReference>
<evidence type="ECO:0000259" key="13">
    <source>
        <dbReference type="PROSITE" id="PS51178"/>
    </source>
</evidence>
<keyword evidence="7" id="KW-0067">ATP-binding</keyword>
<name>A0ABP9TPI6_9MICC</name>
<dbReference type="RefSeq" id="WP_210101242.1">
    <property type="nucleotide sequence ID" value="NZ_BAABLK010000028.1"/>
</dbReference>
<dbReference type="CDD" id="cd06577">
    <property type="entry name" value="PASTA_pknB"/>
    <property type="match status" value="4"/>
</dbReference>
<dbReference type="PROSITE" id="PS00108">
    <property type="entry name" value="PROTEIN_KINASE_ST"/>
    <property type="match status" value="1"/>
</dbReference>
<evidence type="ECO:0000313" key="14">
    <source>
        <dbReference type="EMBL" id="GAA5227330.1"/>
    </source>
</evidence>
<evidence type="ECO:0000256" key="6">
    <source>
        <dbReference type="ARBA" id="ARBA00022777"/>
    </source>
</evidence>
<feature type="domain" description="PASTA" evidence="13">
    <location>
        <begin position="594"/>
        <end position="660"/>
    </location>
</feature>
<keyword evidence="5" id="KW-0547">Nucleotide-binding</keyword>
<dbReference type="SUPFAM" id="SSF56112">
    <property type="entry name" value="Protein kinase-like (PK-like)"/>
    <property type="match status" value="1"/>
</dbReference>
<dbReference type="EMBL" id="BAABLK010000028">
    <property type="protein sequence ID" value="GAA5227330.1"/>
    <property type="molecule type" value="Genomic_DNA"/>
</dbReference>
<comment type="catalytic activity">
    <reaction evidence="8">
        <text>L-threonyl-[protein] + ATP = O-phospho-L-threonyl-[protein] + ADP + H(+)</text>
        <dbReference type="Rhea" id="RHEA:46608"/>
        <dbReference type="Rhea" id="RHEA-COMP:11060"/>
        <dbReference type="Rhea" id="RHEA-COMP:11605"/>
        <dbReference type="ChEBI" id="CHEBI:15378"/>
        <dbReference type="ChEBI" id="CHEBI:30013"/>
        <dbReference type="ChEBI" id="CHEBI:30616"/>
        <dbReference type="ChEBI" id="CHEBI:61977"/>
        <dbReference type="ChEBI" id="CHEBI:456216"/>
        <dbReference type="EC" id="2.7.11.1"/>
    </reaction>
</comment>
<evidence type="ECO:0000256" key="3">
    <source>
        <dbReference type="ARBA" id="ARBA00022679"/>
    </source>
</evidence>
<dbReference type="SMART" id="SM00220">
    <property type="entry name" value="S_TKc"/>
    <property type="match status" value="1"/>
</dbReference>
<keyword evidence="11" id="KW-1133">Transmembrane helix</keyword>